<sequence>MKFTPNKIAVSTLIAISLSSALAFAQSTLYEQGQRELDQKNYRAAESTFSKLVVDDPARQDAALYWLAYTQHKRRLDDAALATLEKLIDSLPESPWVDDALALQIEILDEQGETGELSSDEMKLYALNSLMSSGSNESLDTLKQVLNGQNSLQVKQRALFVLSQINSPEAFEIIVKVARDSTHTTLQEDAINVLGVAGSDAAVQQLHTLYNRSNDAKIKSKVLQSFMISGESDTLAQIARTESNKELKADAIHLLGVLSDTDTLTKLYGETSGVDVKKHILDALAIGQSSDALIAVANTDTDTELQIHAIERLGIVNGQTSIQALVKLYSDAEKDRIKETVIKALFIQQNAAAIVNIIEQETNSELKRDALKYLSLMDSEQSKTFFDRILKEAE</sequence>
<dbReference type="RefSeq" id="WP_189399084.1">
    <property type="nucleotide sequence ID" value="NZ_BMXA01000002.1"/>
</dbReference>
<gene>
    <name evidence="2" type="ORF">GCM10008090_11440</name>
</gene>
<feature type="chain" id="PRO_5037088523" description="HEAT repeat domain-containing protein" evidence="1">
    <location>
        <begin position="26"/>
        <end position="394"/>
    </location>
</feature>
<feature type="signal peptide" evidence="1">
    <location>
        <begin position="1"/>
        <end position="25"/>
    </location>
</feature>
<dbReference type="EMBL" id="BMXA01000002">
    <property type="protein sequence ID" value="GHA03893.1"/>
    <property type="molecule type" value="Genomic_DNA"/>
</dbReference>
<dbReference type="Gene3D" id="1.25.10.10">
    <property type="entry name" value="Leucine-rich Repeat Variant"/>
    <property type="match status" value="1"/>
</dbReference>
<protein>
    <recommendedName>
        <fullName evidence="4">HEAT repeat domain-containing protein</fullName>
    </recommendedName>
</protein>
<name>A0A918RN37_9GAMM</name>
<dbReference type="Gene3D" id="1.25.40.10">
    <property type="entry name" value="Tetratricopeptide repeat domain"/>
    <property type="match status" value="1"/>
</dbReference>
<dbReference type="InterPro" id="IPR011989">
    <property type="entry name" value="ARM-like"/>
</dbReference>
<proteinExistence type="predicted"/>
<dbReference type="InterPro" id="IPR011990">
    <property type="entry name" value="TPR-like_helical_dom_sf"/>
</dbReference>
<dbReference type="SUPFAM" id="SSF48452">
    <property type="entry name" value="TPR-like"/>
    <property type="match status" value="1"/>
</dbReference>
<dbReference type="InterPro" id="IPR016024">
    <property type="entry name" value="ARM-type_fold"/>
</dbReference>
<evidence type="ECO:0000256" key="1">
    <source>
        <dbReference type="SAM" id="SignalP"/>
    </source>
</evidence>
<dbReference type="Pfam" id="PF13646">
    <property type="entry name" value="HEAT_2"/>
    <property type="match status" value="1"/>
</dbReference>
<reference evidence="2" key="2">
    <citation type="submission" date="2020-09" db="EMBL/GenBank/DDBJ databases">
        <authorList>
            <person name="Sun Q."/>
            <person name="Kim S."/>
        </authorList>
    </citation>
    <scope>NUCLEOTIDE SEQUENCE</scope>
    <source>
        <strain evidence="2">KCTC 12711</strain>
    </source>
</reference>
<dbReference type="SUPFAM" id="SSF48371">
    <property type="entry name" value="ARM repeat"/>
    <property type="match status" value="1"/>
</dbReference>
<reference evidence="2" key="1">
    <citation type="journal article" date="2014" name="Int. J. Syst. Evol. Microbiol.">
        <title>Complete genome sequence of Corynebacterium casei LMG S-19264T (=DSM 44701T), isolated from a smear-ripened cheese.</title>
        <authorList>
            <consortium name="US DOE Joint Genome Institute (JGI-PGF)"/>
            <person name="Walter F."/>
            <person name="Albersmeier A."/>
            <person name="Kalinowski J."/>
            <person name="Ruckert C."/>
        </authorList>
    </citation>
    <scope>NUCLEOTIDE SEQUENCE</scope>
    <source>
        <strain evidence="2">KCTC 12711</strain>
    </source>
</reference>
<accession>A0A918RN37</accession>
<evidence type="ECO:0008006" key="4">
    <source>
        <dbReference type="Google" id="ProtNLM"/>
    </source>
</evidence>
<evidence type="ECO:0000313" key="2">
    <source>
        <dbReference type="EMBL" id="GHA03893.1"/>
    </source>
</evidence>
<dbReference type="AlphaFoldDB" id="A0A918RN37"/>
<keyword evidence="3" id="KW-1185">Reference proteome</keyword>
<evidence type="ECO:0000313" key="3">
    <source>
        <dbReference type="Proteomes" id="UP000614811"/>
    </source>
</evidence>
<keyword evidence="1" id="KW-0732">Signal</keyword>
<comment type="caution">
    <text evidence="2">The sequence shown here is derived from an EMBL/GenBank/DDBJ whole genome shotgun (WGS) entry which is preliminary data.</text>
</comment>
<organism evidence="2 3">
    <name type="scientific">Arenicella chitinivorans</name>
    <dbReference type="NCBI Taxonomy" id="1329800"/>
    <lineage>
        <taxon>Bacteria</taxon>
        <taxon>Pseudomonadati</taxon>
        <taxon>Pseudomonadota</taxon>
        <taxon>Gammaproteobacteria</taxon>
        <taxon>Arenicellales</taxon>
        <taxon>Arenicellaceae</taxon>
        <taxon>Arenicella</taxon>
    </lineage>
</organism>
<dbReference type="Proteomes" id="UP000614811">
    <property type="component" value="Unassembled WGS sequence"/>
</dbReference>